<name>A0A151J3V1_9HYME</name>
<dbReference type="EMBL" id="KQ980254">
    <property type="protein sequence ID" value="KYN17083.1"/>
    <property type="molecule type" value="Genomic_DNA"/>
</dbReference>
<accession>A0A151J3V1</accession>
<dbReference type="GO" id="GO:0003676">
    <property type="term" value="F:nucleic acid binding"/>
    <property type="evidence" value="ECO:0007669"/>
    <property type="project" value="InterPro"/>
</dbReference>
<dbReference type="Proteomes" id="UP000078492">
    <property type="component" value="Unassembled WGS sequence"/>
</dbReference>
<dbReference type="SUPFAM" id="SSF57756">
    <property type="entry name" value="Retrovirus zinc finger-like domains"/>
    <property type="match status" value="1"/>
</dbReference>
<keyword evidence="1" id="KW-0862">Zinc</keyword>
<feature type="domain" description="CCHC-type" evidence="3">
    <location>
        <begin position="241"/>
        <end position="256"/>
    </location>
</feature>
<keyword evidence="1" id="KW-0863">Zinc-finger</keyword>
<evidence type="ECO:0000256" key="1">
    <source>
        <dbReference type="PROSITE-ProRule" id="PRU00047"/>
    </source>
</evidence>
<evidence type="ECO:0000313" key="5">
    <source>
        <dbReference type="Proteomes" id="UP000078492"/>
    </source>
</evidence>
<dbReference type="GO" id="GO:0008270">
    <property type="term" value="F:zinc ion binding"/>
    <property type="evidence" value="ECO:0007669"/>
    <property type="project" value="UniProtKB-KW"/>
</dbReference>
<gene>
    <name evidence="4" type="ORF">ALC57_10648</name>
</gene>
<feature type="compositionally biased region" description="Basic and acidic residues" evidence="2">
    <location>
        <begin position="307"/>
        <end position="337"/>
    </location>
</feature>
<organism evidence="4 5">
    <name type="scientific">Trachymyrmex cornetzi</name>
    <dbReference type="NCBI Taxonomy" id="471704"/>
    <lineage>
        <taxon>Eukaryota</taxon>
        <taxon>Metazoa</taxon>
        <taxon>Ecdysozoa</taxon>
        <taxon>Arthropoda</taxon>
        <taxon>Hexapoda</taxon>
        <taxon>Insecta</taxon>
        <taxon>Pterygota</taxon>
        <taxon>Neoptera</taxon>
        <taxon>Endopterygota</taxon>
        <taxon>Hymenoptera</taxon>
        <taxon>Apocrita</taxon>
        <taxon>Aculeata</taxon>
        <taxon>Formicoidea</taxon>
        <taxon>Formicidae</taxon>
        <taxon>Myrmicinae</taxon>
        <taxon>Trachymyrmex</taxon>
    </lineage>
</organism>
<reference evidence="4 5" key="1">
    <citation type="submission" date="2015-09" db="EMBL/GenBank/DDBJ databases">
        <title>Trachymyrmex cornetzi WGS genome.</title>
        <authorList>
            <person name="Nygaard S."/>
            <person name="Hu H."/>
            <person name="Boomsma J."/>
            <person name="Zhang G."/>
        </authorList>
    </citation>
    <scope>NUCLEOTIDE SEQUENCE [LARGE SCALE GENOMIC DNA]</scope>
    <source>
        <strain evidence="4">Tcor2-1</strain>
        <tissue evidence="4">Whole body</tissue>
    </source>
</reference>
<protein>
    <submittedName>
        <fullName evidence="4">Gag-Pol polyprotein</fullName>
    </submittedName>
</protein>
<dbReference type="InterPro" id="IPR001878">
    <property type="entry name" value="Znf_CCHC"/>
</dbReference>
<keyword evidence="1" id="KW-0479">Metal-binding</keyword>
<sequence length="412" mass="45715">WSKVIGRKEKKSIKTSILPNSGDRKTSGTSTPSKSTKTAQTEASRNRRPPKTAAIQISCRGDATYADVMRVAKEKVDIDAMGIHEVRPRKSRSGALLLEIPGAEGGSKADKLAEKLKTALEGQEDVLITRPEKMAEIRIKDLEESTTKNDILLTLTLLGSCHERVFKMGEIIPSYNGMGTIWIRCPLAIAKNITKSKRIRIGWTNVRVELLPERIMLCYKCLEPGHIKKQCSSETDRSLLCYRCGLPGHIAKGCTEQVSCPVCAAKNLKANHRMGGPACKPPVTKRKILREDKTSKDPKQGQVKQPESMRMEVEKIGEISGKEEGKEREASVIKQLEKCSVQEGDNPEDRRITEEMEVEETRPESSISDQPPQAERDWPELGQEWTVPARDDGVRADNGEGGLQYADKSSNA</sequence>
<feature type="compositionally biased region" description="Basic and acidic residues" evidence="2">
    <location>
        <begin position="347"/>
        <end position="363"/>
    </location>
</feature>
<feature type="domain" description="CCHC-type" evidence="3">
    <location>
        <begin position="218"/>
        <end position="231"/>
    </location>
</feature>
<keyword evidence="5" id="KW-1185">Reference proteome</keyword>
<evidence type="ECO:0000259" key="3">
    <source>
        <dbReference type="PROSITE" id="PS50158"/>
    </source>
</evidence>
<feature type="compositionally biased region" description="Low complexity" evidence="2">
    <location>
        <begin position="27"/>
        <end position="38"/>
    </location>
</feature>
<dbReference type="PROSITE" id="PS50158">
    <property type="entry name" value="ZF_CCHC"/>
    <property type="match status" value="2"/>
</dbReference>
<dbReference type="SMART" id="SM00343">
    <property type="entry name" value="ZnF_C2HC"/>
    <property type="match status" value="2"/>
</dbReference>
<evidence type="ECO:0000256" key="2">
    <source>
        <dbReference type="SAM" id="MobiDB-lite"/>
    </source>
</evidence>
<feature type="region of interest" description="Disordered" evidence="2">
    <location>
        <begin position="1"/>
        <end position="52"/>
    </location>
</feature>
<feature type="compositionally biased region" description="Basic and acidic residues" evidence="2">
    <location>
        <begin position="289"/>
        <end position="299"/>
    </location>
</feature>
<feature type="non-terminal residue" evidence="4">
    <location>
        <position position="1"/>
    </location>
</feature>
<dbReference type="Pfam" id="PF00098">
    <property type="entry name" value="zf-CCHC"/>
    <property type="match status" value="2"/>
</dbReference>
<evidence type="ECO:0000313" key="4">
    <source>
        <dbReference type="EMBL" id="KYN17083.1"/>
    </source>
</evidence>
<dbReference type="STRING" id="471704.A0A151J3V1"/>
<dbReference type="AlphaFoldDB" id="A0A151J3V1"/>
<dbReference type="InterPro" id="IPR036875">
    <property type="entry name" value="Znf_CCHC_sf"/>
</dbReference>
<feature type="region of interest" description="Disordered" evidence="2">
    <location>
        <begin position="274"/>
        <end position="412"/>
    </location>
</feature>
<dbReference type="Gene3D" id="4.10.60.10">
    <property type="entry name" value="Zinc finger, CCHC-type"/>
    <property type="match status" value="1"/>
</dbReference>
<proteinExistence type="predicted"/>
<feature type="compositionally biased region" description="Basic and acidic residues" evidence="2">
    <location>
        <begin position="389"/>
        <end position="398"/>
    </location>
</feature>